<reference evidence="1 2" key="1">
    <citation type="submission" date="2017-05" db="EMBL/GenBank/DDBJ databases">
        <authorList>
            <person name="Varghese N."/>
            <person name="Submissions S."/>
        </authorList>
    </citation>
    <scope>NUCLEOTIDE SEQUENCE [LARGE SCALE GENOMIC DNA]</scope>
    <source>
        <strain evidence="1 2">DSM 15360</strain>
    </source>
</reference>
<protein>
    <submittedName>
        <fullName evidence="1">Uncharacterized protein</fullName>
    </submittedName>
</protein>
<keyword evidence="2" id="KW-1185">Reference proteome</keyword>
<gene>
    <name evidence="1" type="ORF">SAMN06265367_101331</name>
</gene>
<organism evidence="1 2">
    <name type="scientific">Algoriphagus winogradskyi</name>
    <dbReference type="NCBI Taxonomy" id="237017"/>
    <lineage>
        <taxon>Bacteria</taxon>
        <taxon>Pseudomonadati</taxon>
        <taxon>Bacteroidota</taxon>
        <taxon>Cytophagia</taxon>
        <taxon>Cytophagales</taxon>
        <taxon>Cyclobacteriaceae</taxon>
        <taxon>Algoriphagus</taxon>
    </lineage>
</organism>
<comment type="caution">
    <text evidence="1">The sequence shown here is derived from an EMBL/GenBank/DDBJ whole genome shotgun (WGS) entry which is preliminary data.</text>
</comment>
<sequence>MNIQVNSLKLQDNRLKFYTQNLNIEDNRLKINTQSLKLQDSRLKGHDAILNSLPILLNALPIKKISSCSNLLDEILNLDSAEPRRPVDIGDIDAIGFGRRGYRSVVCD</sequence>
<dbReference type="EMBL" id="FXUA01000001">
    <property type="protein sequence ID" value="SMP05214.1"/>
    <property type="molecule type" value="Genomic_DNA"/>
</dbReference>
<dbReference type="RefSeq" id="WP_283411272.1">
    <property type="nucleotide sequence ID" value="NZ_FXUA01000001.1"/>
</dbReference>
<accession>A0ABY1NBW1</accession>
<dbReference type="Proteomes" id="UP001157915">
    <property type="component" value="Unassembled WGS sequence"/>
</dbReference>
<evidence type="ECO:0000313" key="2">
    <source>
        <dbReference type="Proteomes" id="UP001157915"/>
    </source>
</evidence>
<evidence type="ECO:0000313" key="1">
    <source>
        <dbReference type="EMBL" id="SMP05214.1"/>
    </source>
</evidence>
<proteinExistence type="predicted"/>
<name>A0ABY1NBW1_9BACT</name>